<dbReference type="Proteomes" id="UP001146793">
    <property type="component" value="Unassembled WGS sequence"/>
</dbReference>
<name>A0AAV7YSI6_9EUKA</name>
<sequence>MSNFQKKLRRRQNKFKQKPTRGNSRIKRAELTVQLSKNRREERLMKRRNMGRVLTNSNTNIRLQNQGVPSIKQLPQIIKGVNSRDINLVRRSVQSIRKLISVVNDPPTEKFESLWIISNLCSGTHEECKYIVDLDVIPLFFNHLSSKDANIVEQAVWTLGNVVGDCKEFRDLVLNQPNCFKTIIGLFSIKHINMDIIKNIIWILSTMCSYKPRLEYSQTLELIPIFSRLINHQNNDIIIDCLYGLQYISDGDSKNIKHILQQGCVPKLIGFLSHSSPKIQLPTIKTIGNLLSGPNIYTDPLLEEGLLINLKDLINSPRTDIKKCVCWALSNITAGNQNQITQVIQSGYLPHVARLMSSENKKIIRKEACWIMSNIVYGGTALQISKVVKEGSIELFLEYLNISQSSRNVIICLEALNKILHISQIEAENLNCENYCAKIVEENGGADIINKFINHKNNKISNFSSNILENYLNGDKKEEKENAEQYFVSKEFEKEHLPNFAEFDDQIPIYEF</sequence>
<evidence type="ECO:0000256" key="3">
    <source>
        <dbReference type="ARBA" id="ARBA00022737"/>
    </source>
</evidence>
<dbReference type="Pfam" id="PF16186">
    <property type="entry name" value="Arm_3"/>
    <property type="match status" value="1"/>
</dbReference>
<dbReference type="SMART" id="SM00185">
    <property type="entry name" value="ARM"/>
    <property type="match status" value="7"/>
</dbReference>
<protein>
    <recommendedName>
        <fullName evidence="5">Importin subunit alpha</fullName>
    </recommendedName>
</protein>
<dbReference type="GO" id="GO:0006606">
    <property type="term" value="P:protein import into nucleus"/>
    <property type="evidence" value="ECO:0007669"/>
    <property type="project" value="InterPro"/>
</dbReference>
<dbReference type="GO" id="GO:0005737">
    <property type="term" value="C:cytoplasm"/>
    <property type="evidence" value="ECO:0007669"/>
    <property type="project" value="InterPro"/>
</dbReference>
<keyword evidence="4 5" id="KW-0653">Protein transport</keyword>
<dbReference type="AlphaFoldDB" id="A0AAV7YSI6"/>
<evidence type="ECO:0000313" key="8">
    <source>
        <dbReference type="EMBL" id="KAJ3430668.1"/>
    </source>
</evidence>
<dbReference type="Pfam" id="PF00514">
    <property type="entry name" value="Arm"/>
    <property type="match status" value="3"/>
</dbReference>
<evidence type="ECO:0000259" key="7">
    <source>
        <dbReference type="PROSITE" id="PS51214"/>
    </source>
</evidence>
<feature type="compositionally biased region" description="Basic residues" evidence="6">
    <location>
        <begin position="1"/>
        <end position="19"/>
    </location>
</feature>
<comment type="caution">
    <text evidence="8">The sequence shown here is derived from an EMBL/GenBank/DDBJ whole genome shotgun (WGS) entry which is preliminary data.</text>
</comment>
<dbReference type="GO" id="GO:0061608">
    <property type="term" value="F:nuclear import signal receptor activity"/>
    <property type="evidence" value="ECO:0007669"/>
    <property type="project" value="InterPro"/>
</dbReference>
<evidence type="ECO:0000256" key="6">
    <source>
        <dbReference type="SAM" id="MobiDB-lite"/>
    </source>
</evidence>
<dbReference type="InterPro" id="IPR024931">
    <property type="entry name" value="Importin_alpha"/>
</dbReference>
<dbReference type="PIRSF" id="PIRSF005673">
    <property type="entry name" value="Importin_alpha"/>
    <property type="match status" value="1"/>
</dbReference>
<evidence type="ECO:0000256" key="4">
    <source>
        <dbReference type="ARBA" id="ARBA00022927"/>
    </source>
</evidence>
<feature type="domain" description="IBB" evidence="7">
    <location>
        <begin position="1"/>
        <end position="57"/>
    </location>
</feature>
<evidence type="ECO:0000256" key="1">
    <source>
        <dbReference type="ARBA" id="ARBA00010394"/>
    </source>
</evidence>
<keyword evidence="3" id="KW-0677">Repeat</keyword>
<accession>A0AAV7YSI6</accession>
<gene>
    <name evidence="8" type="ORF">M0812_23684</name>
</gene>
<dbReference type="Pfam" id="PF01749">
    <property type="entry name" value="IBB"/>
    <property type="match status" value="1"/>
</dbReference>
<evidence type="ECO:0000313" key="9">
    <source>
        <dbReference type="Proteomes" id="UP001146793"/>
    </source>
</evidence>
<proteinExistence type="inferred from homology"/>
<dbReference type="PANTHER" id="PTHR23316">
    <property type="entry name" value="IMPORTIN ALPHA"/>
    <property type="match status" value="1"/>
</dbReference>
<dbReference type="PROSITE" id="PS51214">
    <property type="entry name" value="IBB"/>
    <property type="match status" value="1"/>
</dbReference>
<organism evidence="8 9">
    <name type="scientific">Anaeramoeba flamelloides</name>
    <dbReference type="NCBI Taxonomy" id="1746091"/>
    <lineage>
        <taxon>Eukaryota</taxon>
        <taxon>Metamonada</taxon>
        <taxon>Anaeramoebidae</taxon>
        <taxon>Anaeramoeba</taxon>
    </lineage>
</organism>
<dbReference type="InterPro" id="IPR016024">
    <property type="entry name" value="ARM-type_fold"/>
</dbReference>
<comment type="similarity">
    <text evidence="1 5">Belongs to the importin alpha family.</text>
</comment>
<dbReference type="SUPFAM" id="SSF48371">
    <property type="entry name" value="ARM repeat"/>
    <property type="match status" value="1"/>
</dbReference>
<dbReference type="EMBL" id="JANTQA010000051">
    <property type="protein sequence ID" value="KAJ3430668.1"/>
    <property type="molecule type" value="Genomic_DNA"/>
</dbReference>
<dbReference type="InterPro" id="IPR002652">
    <property type="entry name" value="Importin-a_IBB"/>
</dbReference>
<dbReference type="InterPro" id="IPR000225">
    <property type="entry name" value="Armadillo"/>
</dbReference>
<feature type="region of interest" description="Disordered" evidence="6">
    <location>
        <begin position="1"/>
        <end position="23"/>
    </location>
</feature>
<dbReference type="InterPro" id="IPR032413">
    <property type="entry name" value="Arm_3"/>
</dbReference>
<keyword evidence="2 5" id="KW-0813">Transport</keyword>
<dbReference type="InterPro" id="IPR011989">
    <property type="entry name" value="ARM-like"/>
</dbReference>
<evidence type="ECO:0000256" key="5">
    <source>
        <dbReference type="PIRNR" id="PIRNR005673"/>
    </source>
</evidence>
<dbReference type="Gene3D" id="1.25.10.10">
    <property type="entry name" value="Leucine-rich Repeat Variant"/>
    <property type="match status" value="1"/>
</dbReference>
<reference evidence="8" key="1">
    <citation type="submission" date="2022-08" db="EMBL/GenBank/DDBJ databases">
        <title>Novel sulphate-reducing endosymbionts in the free-living metamonad Anaeramoeba.</title>
        <authorList>
            <person name="Jerlstrom-Hultqvist J."/>
            <person name="Cepicka I."/>
            <person name="Gallot-Lavallee L."/>
            <person name="Salas-Leiva D."/>
            <person name="Curtis B.A."/>
            <person name="Zahonova K."/>
            <person name="Pipaliya S."/>
            <person name="Dacks J."/>
            <person name="Roger A.J."/>
        </authorList>
    </citation>
    <scope>NUCLEOTIDE SEQUENCE</scope>
    <source>
        <strain evidence="8">Busselton2</strain>
    </source>
</reference>
<evidence type="ECO:0000256" key="2">
    <source>
        <dbReference type="ARBA" id="ARBA00022448"/>
    </source>
</evidence>